<keyword evidence="3" id="KW-0238">DNA-binding</keyword>
<comment type="function">
    <text evidence="3">DNA-dependent ATPase and ATP-dependent 5'-3' DNA helicase. Has no activity on blunt DNA or DNA with 3'-overhangs, requires at least 10 bases of 5'-ssDNA for helicase activity.</text>
</comment>
<comment type="catalytic activity">
    <reaction evidence="3">
        <text>ATP + H2O = ADP + phosphate + H(+)</text>
        <dbReference type="Rhea" id="RHEA:13065"/>
        <dbReference type="ChEBI" id="CHEBI:15377"/>
        <dbReference type="ChEBI" id="CHEBI:15378"/>
        <dbReference type="ChEBI" id="CHEBI:30616"/>
        <dbReference type="ChEBI" id="CHEBI:43474"/>
        <dbReference type="ChEBI" id="CHEBI:456216"/>
        <dbReference type="EC" id="5.6.2.3"/>
    </reaction>
</comment>
<dbReference type="NCBIfam" id="TIGR01448">
    <property type="entry name" value="recD_rel"/>
    <property type="match status" value="1"/>
</dbReference>
<reference evidence="5 6" key="1">
    <citation type="submission" date="2014-05" db="EMBL/GenBank/DDBJ databases">
        <authorList>
            <person name="Aslett A.Martin."/>
            <person name="De Silva Nishadi"/>
        </authorList>
    </citation>
    <scope>NUCLEOTIDE SEQUENCE [LARGE SCALE GENOMIC DNA]</scope>
</reference>
<gene>
    <name evidence="5" type="primary">recD</name>
    <name evidence="3" type="synonym">recD2</name>
    <name evidence="5" type="ORF">ERS140147_00954</name>
</gene>
<dbReference type="GO" id="GO:0016887">
    <property type="term" value="F:ATP hydrolysis activity"/>
    <property type="evidence" value="ECO:0007669"/>
    <property type="project" value="RHEA"/>
</dbReference>
<evidence type="ECO:0000313" key="6">
    <source>
        <dbReference type="Proteomes" id="UP000044616"/>
    </source>
</evidence>
<organism evidence="5 6">
    <name type="scientific">Staphylococcus schweitzeri</name>
    <dbReference type="NCBI Taxonomy" id="1654388"/>
    <lineage>
        <taxon>Bacteria</taxon>
        <taxon>Bacillati</taxon>
        <taxon>Bacillota</taxon>
        <taxon>Bacilli</taxon>
        <taxon>Bacillales</taxon>
        <taxon>Staphylococcaceae</taxon>
        <taxon>Staphylococcus</taxon>
    </lineage>
</organism>
<dbReference type="EC" id="5.6.2.3" evidence="3"/>
<dbReference type="PANTHER" id="PTHR43788:SF6">
    <property type="entry name" value="DNA HELICASE B"/>
    <property type="match status" value="1"/>
</dbReference>
<proteinExistence type="inferred from homology"/>
<dbReference type="CDD" id="cd17933">
    <property type="entry name" value="DEXSc_RecD-like"/>
    <property type="match status" value="1"/>
</dbReference>
<keyword evidence="1 3" id="KW-0547">Nucleotide-binding</keyword>
<dbReference type="InterPro" id="IPR027785">
    <property type="entry name" value="UvrD-like_helicase_C"/>
</dbReference>
<dbReference type="GO" id="GO:0006310">
    <property type="term" value="P:DNA recombination"/>
    <property type="evidence" value="ECO:0007669"/>
    <property type="project" value="InterPro"/>
</dbReference>
<dbReference type="PANTHER" id="PTHR43788">
    <property type="entry name" value="DNA2/NAM7 HELICASE FAMILY MEMBER"/>
    <property type="match status" value="1"/>
</dbReference>
<dbReference type="SMART" id="SM00382">
    <property type="entry name" value="AAA"/>
    <property type="match status" value="1"/>
</dbReference>
<dbReference type="InterPro" id="IPR055446">
    <property type="entry name" value="RecD2_N_OB"/>
</dbReference>
<dbReference type="AlphaFoldDB" id="A0A077ULE4"/>
<dbReference type="GO" id="GO:0003677">
    <property type="term" value="F:DNA binding"/>
    <property type="evidence" value="ECO:0007669"/>
    <property type="project" value="UniProtKB-UniRule"/>
</dbReference>
<dbReference type="Pfam" id="PF18335">
    <property type="entry name" value="SH3_13"/>
    <property type="match status" value="1"/>
</dbReference>
<evidence type="ECO:0000256" key="1">
    <source>
        <dbReference type="ARBA" id="ARBA00022741"/>
    </source>
</evidence>
<dbReference type="InterPro" id="IPR006345">
    <property type="entry name" value="RecD2"/>
</dbReference>
<dbReference type="InterPro" id="IPR003593">
    <property type="entry name" value="AAA+_ATPase"/>
</dbReference>
<dbReference type="InterPro" id="IPR029493">
    <property type="entry name" value="RecD2-like_HHH"/>
</dbReference>
<dbReference type="RefSeq" id="WP_047530041.1">
    <property type="nucleotide sequence ID" value="NZ_CCEH01000006.1"/>
</dbReference>
<keyword evidence="3" id="KW-0347">Helicase</keyword>
<dbReference type="SUPFAM" id="SSF52540">
    <property type="entry name" value="P-loop containing nucleoside triphosphate hydrolases"/>
    <property type="match status" value="2"/>
</dbReference>
<dbReference type="GO" id="GO:0043139">
    <property type="term" value="F:5'-3' DNA helicase activity"/>
    <property type="evidence" value="ECO:0007669"/>
    <property type="project" value="UniProtKB-UniRule"/>
</dbReference>
<dbReference type="Pfam" id="PF13604">
    <property type="entry name" value="AAA_30"/>
    <property type="match status" value="1"/>
</dbReference>
<sequence>MSDPTLFDYSMIKGTVEAILFQNSDNFYTVLKVDTIETNEDFDTMPTVVGFLPNIVEGDVYTFKGQVVEHPRYGKQLKAETFEKELPQTKEAIISYLSSELFKGVGKKTAQNIVNTLGENAINDILDDPTVLEKVSGLPKKKQKQIAEQISANQESEKIMIRLHDLGFGPKLSMAIYQFYLGDTLSILDQNPYQLIYDIKGIGFNKADQLARNIGIAYNDNERLKAALLYTLEEECIKQGHTYLPVNVVIDLTADVLNYQDTEYIDSEKLDEMLQYLNEEKKLIIDNEQVAIPSLYYSEIKSVQNLFRIKTHTNKLTEIEQSDLQMHIGDIEDANQVNYAASQREALQTAINSKVMLLTGGPGTGKTTVIKGIVELYAEIHGLSLDYDDYVNDDYPVVLAAPTGRASKRLQESTGLEAMTIHRLIGWNQDTKPEDILDNEINARLIIIDEMSMVDTWLFHQFLSAVPLDAQLIFVGDEDQLPSVGPGQVFKDLIESKAIPRVNLTEVYRQQDGSSIIELAHRMKLGQKIDITQRFHDRSFINCQANQIPDVVEKVVTSAVNKGYTMADIQVLAPMYKGNAGIKRLNQVLQDILNPKEKDTREIEFGDVVFRKGDKVLQLVNRPNDNIFNGDIGVIVGIFWAKENALNKDVLVVDFEGNEITFTKQDMMELTHAYCTSIHKSQGSEFPIVIMPIVKQYFRMLQRPILYTGLTRAKTSLVLLGDSEAFDIGLKTNGQERLTQLCTLLKGYFNNDSDESKASIVENITISKQNDSIESDDNQIDSLNDNVEEDLSENVSAQKSNIVLTESTIFKIDPMINMGEITPYDFIER</sequence>
<feature type="domain" description="AAA+ ATPase" evidence="4">
    <location>
        <begin position="352"/>
        <end position="512"/>
    </location>
</feature>
<evidence type="ECO:0000313" key="5">
    <source>
        <dbReference type="EMBL" id="CDR27838.1"/>
    </source>
</evidence>
<keyword evidence="3 5" id="KW-0378">Hydrolase</keyword>
<feature type="binding site" evidence="3">
    <location>
        <begin position="363"/>
        <end position="367"/>
    </location>
    <ligand>
        <name>ATP</name>
        <dbReference type="ChEBI" id="CHEBI:30616"/>
    </ligand>
</feature>
<dbReference type="GO" id="GO:0017116">
    <property type="term" value="F:single-stranded DNA helicase activity"/>
    <property type="evidence" value="ECO:0007669"/>
    <property type="project" value="TreeGrafter"/>
</dbReference>
<dbReference type="GO" id="GO:0005524">
    <property type="term" value="F:ATP binding"/>
    <property type="evidence" value="ECO:0007669"/>
    <property type="project" value="UniProtKB-UniRule"/>
</dbReference>
<dbReference type="GO" id="GO:0009338">
    <property type="term" value="C:exodeoxyribonuclease V complex"/>
    <property type="evidence" value="ECO:0007669"/>
    <property type="project" value="TreeGrafter"/>
</dbReference>
<dbReference type="InterPro" id="IPR027417">
    <property type="entry name" value="P-loop_NTPase"/>
</dbReference>
<dbReference type="Proteomes" id="UP000044616">
    <property type="component" value="Unassembled WGS sequence"/>
</dbReference>
<dbReference type="Gene3D" id="2.30.30.940">
    <property type="match status" value="1"/>
</dbReference>
<dbReference type="InterPro" id="IPR050534">
    <property type="entry name" value="Coronavir_polyprotein_1ab"/>
</dbReference>
<dbReference type="CDD" id="cd18809">
    <property type="entry name" value="SF1_C_RecD"/>
    <property type="match status" value="1"/>
</dbReference>
<dbReference type="HAMAP" id="MF_01488">
    <property type="entry name" value="RecD2"/>
    <property type="match status" value="1"/>
</dbReference>
<protein>
    <recommendedName>
        <fullName evidence="3">ATP-dependent RecD2 DNA helicase</fullName>
        <ecNumber evidence="3">5.6.2.3</ecNumber>
    </recommendedName>
    <alternativeName>
        <fullName evidence="3">DNA 5'-3' helicase subunit RecD2</fullName>
    </alternativeName>
</protein>
<evidence type="ECO:0000259" key="4">
    <source>
        <dbReference type="SMART" id="SM00382"/>
    </source>
</evidence>
<evidence type="ECO:0000256" key="3">
    <source>
        <dbReference type="HAMAP-Rule" id="MF_01488"/>
    </source>
</evidence>
<dbReference type="InterPro" id="IPR041451">
    <property type="entry name" value="RecD2_SH13"/>
</dbReference>
<accession>A0A077ULE4</accession>
<dbReference type="Gene3D" id="3.40.50.300">
    <property type="entry name" value="P-loop containing nucleotide triphosphate hydrolases"/>
    <property type="match status" value="2"/>
</dbReference>
<dbReference type="FunFam" id="2.30.30.940:FF:000002">
    <property type="entry name" value="ATP-dependent RecD-like DNA helicase"/>
    <property type="match status" value="1"/>
</dbReference>
<dbReference type="Pfam" id="PF14490">
    <property type="entry name" value="HHH_RecD2"/>
    <property type="match status" value="1"/>
</dbReference>
<dbReference type="Pfam" id="PF23139">
    <property type="entry name" value="OB_YrrC"/>
    <property type="match status" value="1"/>
</dbReference>
<comment type="similarity">
    <text evidence="3">Belongs to the RecD family. RecD2 subfamily.</text>
</comment>
<evidence type="ECO:0000256" key="2">
    <source>
        <dbReference type="ARBA" id="ARBA00022840"/>
    </source>
</evidence>
<dbReference type="Pfam" id="PF13538">
    <property type="entry name" value="UvrD_C_2"/>
    <property type="match status" value="1"/>
</dbReference>
<name>A0A077ULE4_9STAP</name>
<keyword evidence="2 3" id="KW-0067">ATP-binding</keyword>
<dbReference type="Gene3D" id="1.10.10.2220">
    <property type="match status" value="1"/>
</dbReference>
<dbReference type="EMBL" id="CCEH01000006">
    <property type="protein sequence ID" value="CDR27838.1"/>
    <property type="molecule type" value="Genomic_DNA"/>
</dbReference>
<keyword evidence="3" id="KW-0413">Isomerase</keyword>